<accession>A0A2G5T6E6</accession>
<sequence>MDESFGTRWRWRQMFSEKKNFEDFLKNLDGCNDPSISRFETNQPTTNLLPVSKYFQSLIQPARMMNQEPPTNPEIPTEKFSVLQNSNFAIPLIRIAKTADEHNPPNDGFWNRMKKTVCGMSFEICRRRPNTINPENEVGIEPVILLPTVRVIPPAPVNDESTGPEAPEAPNPNPEPDTTEETPNNMIPGIAINDRSLRYLKVPKRKRKKKRTPTPRPPLPPGDPLPPADQLPPGDEQKPSEDQPGTSAQ</sequence>
<reference evidence="3" key="1">
    <citation type="submission" date="2017-10" db="EMBL/GenBank/DDBJ databases">
        <title>Rapid genome shrinkage in a self-fertile nematode reveals novel sperm competition proteins.</title>
        <authorList>
            <person name="Yin D."/>
            <person name="Schwarz E.M."/>
            <person name="Thomas C.G."/>
            <person name="Felde R.L."/>
            <person name="Korf I.F."/>
            <person name="Cutter A.D."/>
            <person name="Schartner C.M."/>
            <person name="Ralston E.J."/>
            <person name="Meyer B.J."/>
            <person name="Haag E.S."/>
        </authorList>
    </citation>
    <scope>NUCLEOTIDE SEQUENCE [LARGE SCALE GENOMIC DNA]</scope>
    <source>
        <strain evidence="3">JU1422</strain>
    </source>
</reference>
<proteinExistence type="predicted"/>
<feature type="compositionally biased region" description="Pro residues" evidence="1">
    <location>
        <begin position="214"/>
        <end position="230"/>
    </location>
</feature>
<dbReference type="EMBL" id="PDUG01000005">
    <property type="protein sequence ID" value="PIC22681.1"/>
    <property type="molecule type" value="Genomic_DNA"/>
</dbReference>
<protein>
    <submittedName>
        <fullName evidence="2">Uncharacterized protein</fullName>
    </submittedName>
</protein>
<evidence type="ECO:0000313" key="2">
    <source>
        <dbReference type="EMBL" id="PIC22681.1"/>
    </source>
</evidence>
<comment type="caution">
    <text evidence="2">The sequence shown here is derived from an EMBL/GenBank/DDBJ whole genome shotgun (WGS) entry which is preliminary data.</text>
</comment>
<dbReference type="OrthoDB" id="10435165at2759"/>
<gene>
    <name evidence="2" type="primary">Cnig_chr_V.g16651</name>
    <name evidence="2" type="ORF">B9Z55_016651</name>
</gene>
<organism evidence="2 3">
    <name type="scientific">Caenorhabditis nigoni</name>
    <dbReference type="NCBI Taxonomy" id="1611254"/>
    <lineage>
        <taxon>Eukaryota</taxon>
        <taxon>Metazoa</taxon>
        <taxon>Ecdysozoa</taxon>
        <taxon>Nematoda</taxon>
        <taxon>Chromadorea</taxon>
        <taxon>Rhabditida</taxon>
        <taxon>Rhabditina</taxon>
        <taxon>Rhabditomorpha</taxon>
        <taxon>Rhabditoidea</taxon>
        <taxon>Rhabditidae</taxon>
        <taxon>Peloderinae</taxon>
        <taxon>Caenorhabditis</taxon>
    </lineage>
</organism>
<feature type="compositionally biased region" description="Basic residues" evidence="1">
    <location>
        <begin position="201"/>
        <end position="213"/>
    </location>
</feature>
<name>A0A2G5T6E6_9PELO</name>
<dbReference type="Proteomes" id="UP000230233">
    <property type="component" value="Chromosome V"/>
</dbReference>
<evidence type="ECO:0000313" key="3">
    <source>
        <dbReference type="Proteomes" id="UP000230233"/>
    </source>
</evidence>
<evidence type="ECO:0000256" key="1">
    <source>
        <dbReference type="SAM" id="MobiDB-lite"/>
    </source>
</evidence>
<keyword evidence="3" id="KW-1185">Reference proteome</keyword>
<feature type="region of interest" description="Disordered" evidence="1">
    <location>
        <begin position="154"/>
        <end position="249"/>
    </location>
</feature>
<dbReference type="AlphaFoldDB" id="A0A2G5T6E6"/>